<dbReference type="AlphaFoldDB" id="A0A1D2MGN1"/>
<evidence type="ECO:0000256" key="5">
    <source>
        <dbReference type="ARBA" id="ARBA00023098"/>
    </source>
</evidence>
<feature type="active site" description="Nucleophile" evidence="7">
    <location>
        <position position="200"/>
    </location>
</feature>
<keyword evidence="2" id="KW-0732">Signal</keyword>
<evidence type="ECO:0000256" key="6">
    <source>
        <dbReference type="ARBA" id="ARBA00023180"/>
    </source>
</evidence>
<dbReference type="InterPro" id="IPR029058">
    <property type="entry name" value="AB_hydrolase_fold"/>
</dbReference>
<dbReference type="Proteomes" id="UP000094527">
    <property type="component" value="Unassembled WGS sequence"/>
</dbReference>
<dbReference type="OMA" id="PGMETIC"/>
<keyword evidence="4" id="KW-0442">Lipid degradation</keyword>
<name>A0A1D2MGN1_ORCCI</name>
<feature type="domain" description="AB hydrolase-1" evidence="8">
    <location>
        <begin position="105"/>
        <end position="399"/>
    </location>
</feature>
<dbReference type="GO" id="GO:0016042">
    <property type="term" value="P:lipid catabolic process"/>
    <property type="evidence" value="ECO:0007669"/>
    <property type="project" value="UniProtKB-KW"/>
</dbReference>
<dbReference type="InterPro" id="IPR025483">
    <property type="entry name" value="Lipase_euk"/>
</dbReference>
<evidence type="ECO:0000256" key="4">
    <source>
        <dbReference type="ARBA" id="ARBA00022963"/>
    </source>
</evidence>
<evidence type="ECO:0000256" key="2">
    <source>
        <dbReference type="ARBA" id="ARBA00022729"/>
    </source>
</evidence>
<gene>
    <name evidence="9" type="ORF">Ocin01_14516</name>
</gene>
<dbReference type="GO" id="GO:0016788">
    <property type="term" value="F:hydrolase activity, acting on ester bonds"/>
    <property type="evidence" value="ECO:0007669"/>
    <property type="project" value="InterPro"/>
</dbReference>
<feature type="active site" description="Charge relay system" evidence="7">
    <location>
        <position position="412"/>
    </location>
</feature>
<organism evidence="9 10">
    <name type="scientific">Orchesella cincta</name>
    <name type="common">Springtail</name>
    <name type="synonym">Podura cincta</name>
    <dbReference type="NCBI Taxonomy" id="48709"/>
    <lineage>
        <taxon>Eukaryota</taxon>
        <taxon>Metazoa</taxon>
        <taxon>Ecdysozoa</taxon>
        <taxon>Arthropoda</taxon>
        <taxon>Hexapoda</taxon>
        <taxon>Collembola</taxon>
        <taxon>Entomobryomorpha</taxon>
        <taxon>Entomobryoidea</taxon>
        <taxon>Orchesellidae</taxon>
        <taxon>Orchesellinae</taxon>
        <taxon>Orchesella</taxon>
    </lineage>
</organism>
<evidence type="ECO:0000256" key="7">
    <source>
        <dbReference type="PIRSR" id="PIRSR000862-1"/>
    </source>
</evidence>
<keyword evidence="5" id="KW-0443">Lipid metabolism</keyword>
<keyword evidence="10" id="KW-1185">Reference proteome</keyword>
<proteinExistence type="inferred from homology"/>
<protein>
    <submittedName>
        <fullName evidence="9">Lipase 3</fullName>
    </submittedName>
</protein>
<feature type="active site" description="Charge relay system" evidence="7">
    <location>
        <position position="379"/>
    </location>
</feature>
<comment type="caution">
    <text evidence="9">The sequence shown here is derived from an EMBL/GenBank/DDBJ whole genome shotgun (WGS) entry which is preliminary data.</text>
</comment>
<dbReference type="SUPFAM" id="SSF53474">
    <property type="entry name" value="alpha/beta-Hydrolases"/>
    <property type="match status" value="1"/>
</dbReference>
<dbReference type="PIRSF" id="PIRSF000862">
    <property type="entry name" value="Steryl_ester_lip"/>
    <property type="match status" value="1"/>
</dbReference>
<evidence type="ECO:0000313" key="10">
    <source>
        <dbReference type="Proteomes" id="UP000094527"/>
    </source>
</evidence>
<keyword evidence="3" id="KW-0378">Hydrolase</keyword>
<dbReference type="Pfam" id="PF00561">
    <property type="entry name" value="Abhydrolase_1"/>
    <property type="match status" value="1"/>
</dbReference>
<evidence type="ECO:0000256" key="3">
    <source>
        <dbReference type="ARBA" id="ARBA00022801"/>
    </source>
</evidence>
<dbReference type="STRING" id="48709.A0A1D2MGN1"/>
<dbReference type="PANTHER" id="PTHR11005">
    <property type="entry name" value="LYSOSOMAL ACID LIPASE-RELATED"/>
    <property type="match status" value="1"/>
</dbReference>
<dbReference type="InterPro" id="IPR000073">
    <property type="entry name" value="AB_hydrolase_1"/>
</dbReference>
<sequence>MHSPVEFPTSRNKLHMERNGLRRKCAAYKPPSIDPILLFGSAECRNSVKWSLRLPKVVEKLPLITELQSKGFVASTHTILSKDGYYTTSTRISGSESSPPKRGKPAVLLFHGMGSRGESWTIQPGNRNLAFMLINAGYEVWLANLRGSTPSQNHTHLNYKRNLLFWNFSFEEQGTLDLPPLVDLILKETDTEKIYFVCHSSGCSSYLAGLAEIPELNKKFKAGFLLAPSSFLGSAYGPAAKLRVLSGTSWEQILFVLLRGRRNGGQSDLAKALGFPGMETICSISALQCGLCDRFIFAMFGADVKQLNFTNIPNMIAKSQDNTVWKSLVHTGQNLMSCGFNKFDYGSRRNLVEYGSQYPPKYDLEKVAVPTYIFYGESDNLITPWDAERTKQAIPSKYMKGFYRVDWPLFNHIDFLMANDADILVYKKILTIMDELEIKNGK</sequence>
<accession>A0A1D2MGN1</accession>
<dbReference type="EMBL" id="LJIJ01001308">
    <property type="protein sequence ID" value="ODM92166.1"/>
    <property type="molecule type" value="Genomic_DNA"/>
</dbReference>
<comment type="similarity">
    <text evidence="1">Belongs to the AB hydrolase superfamily. Lipase family.</text>
</comment>
<reference evidence="9 10" key="1">
    <citation type="journal article" date="2016" name="Genome Biol. Evol.">
        <title>Gene Family Evolution Reflects Adaptation to Soil Environmental Stressors in the Genome of the Collembolan Orchesella cincta.</title>
        <authorList>
            <person name="Faddeeva-Vakhrusheva A."/>
            <person name="Derks M.F."/>
            <person name="Anvar S.Y."/>
            <person name="Agamennone V."/>
            <person name="Suring W."/>
            <person name="Smit S."/>
            <person name="van Straalen N.M."/>
            <person name="Roelofs D."/>
        </authorList>
    </citation>
    <scope>NUCLEOTIDE SEQUENCE [LARGE SCALE GENOMIC DNA]</scope>
    <source>
        <tissue evidence="9">Mixed pool</tissue>
    </source>
</reference>
<dbReference type="FunFam" id="3.40.50.1820:FF:000057">
    <property type="entry name" value="Lipase"/>
    <property type="match status" value="1"/>
</dbReference>
<evidence type="ECO:0000256" key="1">
    <source>
        <dbReference type="ARBA" id="ARBA00010701"/>
    </source>
</evidence>
<evidence type="ECO:0000259" key="8">
    <source>
        <dbReference type="Pfam" id="PF00561"/>
    </source>
</evidence>
<dbReference type="OrthoDB" id="9974421at2759"/>
<keyword evidence="6" id="KW-0325">Glycoprotein</keyword>
<dbReference type="Gene3D" id="3.40.50.1820">
    <property type="entry name" value="alpha/beta hydrolase"/>
    <property type="match status" value="1"/>
</dbReference>
<evidence type="ECO:0000313" key="9">
    <source>
        <dbReference type="EMBL" id="ODM92166.1"/>
    </source>
</evidence>